<dbReference type="InterPro" id="IPR045073">
    <property type="entry name" value="Omega/Tau-like"/>
</dbReference>
<evidence type="ECO:0000256" key="1">
    <source>
        <dbReference type="ARBA" id="ARBA00004514"/>
    </source>
</evidence>
<dbReference type="PROSITE" id="PS50405">
    <property type="entry name" value="GST_CTER"/>
    <property type="match status" value="1"/>
</dbReference>
<evidence type="ECO:0000313" key="12">
    <source>
        <dbReference type="Proteomes" id="UP000029121"/>
    </source>
</evidence>
<dbReference type="Gene3D" id="1.20.1050.10">
    <property type="match status" value="1"/>
</dbReference>
<dbReference type="eggNOG" id="KOG0406">
    <property type="taxonomic scope" value="Eukaryota"/>
</dbReference>
<dbReference type="CDD" id="cd03058">
    <property type="entry name" value="GST_N_Tau"/>
    <property type="match status" value="1"/>
</dbReference>
<keyword evidence="3" id="KW-0963">Cytoplasm</keyword>
<evidence type="ECO:0000256" key="2">
    <source>
        <dbReference type="ARBA" id="ARBA00012452"/>
    </source>
</evidence>
<dbReference type="Pfam" id="PF02798">
    <property type="entry name" value="GST_N"/>
    <property type="match status" value="1"/>
</dbReference>
<dbReference type="CDD" id="cd03185">
    <property type="entry name" value="GST_C_Tau"/>
    <property type="match status" value="1"/>
</dbReference>
<keyword evidence="4" id="KW-0216">Detoxification</keyword>
<feature type="domain" description="GST C-terminal" evidence="10">
    <location>
        <begin position="144"/>
        <end position="275"/>
    </location>
</feature>
<dbReference type="GO" id="GO:0004364">
    <property type="term" value="F:glutathione transferase activity"/>
    <property type="evidence" value="ECO:0007669"/>
    <property type="project" value="UniProtKB-EC"/>
</dbReference>
<dbReference type="FunFam" id="3.40.30.10:FF:000044">
    <property type="entry name" value="Glutathione S-transferase GSTU6"/>
    <property type="match status" value="1"/>
</dbReference>
<sequence length="286" mass="32158">QRKICPLRFEACRQKTKNNRGAVEDSSSSSSSSSTIIRNQIKKTSIHKKTKEMGEIMEVKLLGVWYSPYAIRPKIALHLKSVEYDYVEEDLFGSKSELLLKSNPVYKKVPVLIHNNTPVCESLNIVEYIDETWNSSGPSILPSHPHDRALSRFWSSFVDNKWFPALKLAAITKSEDAKAKAMEEVEEGLLQLEDAFVSISKGKPFFGGEAIGFMDICLGSFLVLLKAREELKGEKLLDESRTPSLCKWAGKFLSDDTVKNVVPEINKVAEFLRELEVRAQSAASRS</sequence>
<evidence type="ECO:0000256" key="6">
    <source>
        <dbReference type="ARBA" id="ARBA00025743"/>
    </source>
</evidence>
<name>R0IBM3_9BRAS</name>
<evidence type="ECO:0000256" key="8">
    <source>
        <dbReference type="SAM" id="MobiDB-lite"/>
    </source>
</evidence>
<evidence type="ECO:0000259" key="9">
    <source>
        <dbReference type="PROSITE" id="PS50404"/>
    </source>
</evidence>
<feature type="region of interest" description="Disordered" evidence="8">
    <location>
        <begin position="18"/>
        <end position="37"/>
    </location>
</feature>
<dbReference type="Proteomes" id="UP000029121">
    <property type="component" value="Unassembled WGS sequence"/>
</dbReference>
<accession>R0IBM3</accession>
<reference evidence="12" key="1">
    <citation type="journal article" date="2013" name="Nat. Genet.">
        <title>The Capsella rubella genome and the genomic consequences of rapid mating system evolution.</title>
        <authorList>
            <person name="Slotte T."/>
            <person name="Hazzouri K.M."/>
            <person name="Agren J.A."/>
            <person name="Koenig D."/>
            <person name="Maumus F."/>
            <person name="Guo Y.L."/>
            <person name="Steige K."/>
            <person name="Platts A.E."/>
            <person name="Escobar J.S."/>
            <person name="Newman L.K."/>
            <person name="Wang W."/>
            <person name="Mandakova T."/>
            <person name="Vello E."/>
            <person name="Smith L.M."/>
            <person name="Henz S.R."/>
            <person name="Steffen J."/>
            <person name="Takuno S."/>
            <person name="Brandvain Y."/>
            <person name="Coop G."/>
            <person name="Andolfatto P."/>
            <person name="Hu T.T."/>
            <person name="Blanchette M."/>
            <person name="Clark R.M."/>
            <person name="Quesneville H."/>
            <person name="Nordborg M."/>
            <person name="Gaut B.S."/>
            <person name="Lysak M.A."/>
            <person name="Jenkins J."/>
            <person name="Grimwood J."/>
            <person name="Chapman J."/>
            <person name="Prochnik S."/>
            <person name="Shu S."/>
            <person name="Rokhsar D."/>
            <person name="Schmutz J."/>
            <person name="Weigel D."/>
            <person name="Wright S.I."/>
        </authorList>
    </citation>
    <scope>NUCLEOTIDE SEQUENCE [LARGE SCALE GENOMIC DNA]</scope>
    <source>
        <strain evidence="12">cv. Monte Gargano</strain>
    </source>
</reference>
<dbReference type="InterPro" id="IPR010987">
    <property type="entry name" value="Glutathione-S-Trfase_C-like"/>
</dbReference>
<evidence type="ECO:0000256" key="7">
    <source>
        <dbReference type="ARBA" id="ARBA00047960"/>
    </source>
</evidence>
<dbReference type="Gene3D" id="3.40.30.10">
    <property type="entry name" value="Glutaredoxin"/>
    <property type="match status" value="1"/>
</dbReference>
<dbReference type="GO" id="GO:0006749">
    <property type="term" value="P:glutathione metabolic process"/>
    <property type="evidence" value="ECO:0007669"/>
    <property type="project" value="InterPro"/>
</dbReference>
<proteinExistence type="inferred from homology"/>
<dbReference type="InterPro" id="IPR004045">
    <property type="entry name" value="Glutathione_S-Trfase_N"/>
</dbReference>
<dbReference type="GO" id="GO:0009407">
    <property type="term" value="P:toxin catabolic process"/>
    <property type="evidence" value="ECO:0007669"/>
    <property type="project" value="UniProtKB-ARBA"/>
</dbReference>
<evidence type="ECO:0000256" key="4">
    <source>
        <dbReference type="ARBA" id="ARBA00022575"/>
    </source>
</evidence>
<dbReference type="SFLD" id="SFLDG00358">
    <property type="entry name" value="Main_(cytGST)"/>
    <property type="match status" value="1"/>
</dbReference>
<evidence type="ECO:0000259" key="10">
    <source>
        <dbReference type="PROSITE" id="PS50405"/>
    </source>
</evidence>
<gene>
    <name evidence="11" type="ORF">CARUB_v10020747mg</name>
</gene>
<dbReference type="SFLD" id="SFLDG01152">
    <property type="entry name" value="Main.3:_Omega-_and_Tau-like"/>
    <property type="match status" value="1"/>
</dbReference>
<feature type="domain" description="GST N-terminal" evidence="9">
    <location>
        <begin position="57"/>
        <end position="137"/>
    </location>
</feature>
<dbReference type="GO" id="GO:0005829">
    <property type="term" value="C:cytosol"/>
    <property type="evidence" value="ECO:0007669"/>
    <property type="project" value="UniProtKB-SubCell"/>
</dbReference>
<dbReference type="SUPFAM" id="SSF52833">
    <property type="entry name" value="Thioredoxin-like"/>
    <property type="match status" value="1"/>
</dbReference>
<evidence type="ECO:0000313" key="11">
    <source>
        <dbReference type="EMBL" id="EOA35540.1"/>
    </source>
</evidence>
<evidence type="ECO:0000256" key="5">
    <source>
        <dbReference type="ARBA" id="ARBA00022679"/>
    </source>
</evidence>
<dbReference type="PANTHER" id="PTHR11260">
    <property type="entry name" value="GLUTATHIONE S-TRANSFERASE, GST, SUPERFAMILY, GST DOMAIN CONTAINING"/>
    <property type="match status" value="1"/>
</dbReference>
<keyword evidence="5" id="KW-0808">Transferase</keyword>
<keyword evidence="12" id="KW-1185">Reference proteome</keyword>
<dbReference type="FunFam" id="1.20.1050.10:FF:000016">
    <property type="entry name" value="Glutathione S-transferase U9"/>
    <property type="match status" value="1"/>
</dbReference>
<dbReference type="PROSITE" id="PS50404">
    <property type="entry name" value="GST_NTER"/>
    <property type="match status" value="1"/>
</dbReference>
<dbReference type="InterPro" id="IPR045074">
    <property type="entry name" value="GST_C_Tau"/>
</dbReference>
<dbReference type="OrthoDB" id="4951845at2759"/>
<dbReference type="KEGG" id="crb:17895255"/>
<dbReference type="InterPro" id="IPR036249">
    <property type="entry name" value="Thioredoxin-like_sf"/>
</dbReference>
<dbReference type="AlphaFoldDB" id="R0IBM3"/>
<dbReference type="EC" id="2.5.1.18" evidence="2"/>
<dbReference type="PANTHER" id="PTHR11260:SF599">
    <property type="entry name" value="GLUTATHIONE S-TRANSFERASE U16"/>
    <property type="match status" value="1"/>
</dbReference>
<evidence type="ECO:0000256" key="3">
    <source>
        <dbReference type="ARBA" id="ARBA00022490"/>
    </source>
</evidence>
<organism evidence="11 12">
    <name type="scientific">Capsella rubella</name>
    <dbReference type="NCBI Taxonomy" id="81985"/>
    <lineage>
        <taxon>Eukaryota</taxon>
        <taxon>Viridiplantae</taxon>
        <taxon>Streptophyta</taxon>
        <taxon>Embryophyta</taxon>
        <taxon>Tracheophyta</taxon>
        <taxon>Spermatophyta</taxon>
        <taxon>Magnoliopsida</taxon>
        <taxon>eudicotyledons</taxon>
        <taxon>Gunneridae</taxon>
        <taxon>Pentapetalae</taxon>
        <taxon>rosids</taxon>
        <taxon>malvids</taxon>
        <taxon>Brassicales</taxon>
        <taxon>Brassicaceae</taxon>
        <taxon>Camelineae</taxon>
        <taxon>Capsella</taxon>
    </lineage>
</organism>
<dbReference type="InterPro" id="IPR040079">
    <property type="entry name" value="Glutathione_S-Trfase"/>
</dbReference>
<dbReference type="SFLD" id="SFLDS00019">
    <property type="entry name" value="Glutathione_Transferase_(cytos"/>
    <property type="match status" value="1"/>
</dbReference>
<comment type="subcellular location">
    <subcellularLocation>
        <location evidence="1">Cytoplasm</location>
        <location evidence="1">Cytosol</location>
    </subcellularLocation>
</comment>
<dbReference type="EMBL" id="KB870806">
    <property type="protein sequence ID" value="EOA35540.1"/>
    <property type="molecule type" value="Genomic_DNA"/>
</dbReference>
<comment type="similarity">
    <text evidence="6">Belongs to the GST superfamily. Tau family.</text>
</comment>
<dbReference type="SUPFAM" id="SSF47616">
    <property type="entry name" value="GST C-terminal domain-like"/>
    <property type="match status" value="1"/>
</dbReference>
<feature type="non-terminal residue" evidence="11">
    <location>
        <position position="1"/>
    </location>
</feature>
<dbReference type="InterPro" id="IPR036282">
    <property type="entry name" value="Glutathione-S-Trfase_C_sf"/>
</dbReference>
<protein>
    <recommendedName>
        <fullName evidence="2">glutathione transferase</fullName>
        <ecNumber evidence="2">2.5.1.18</ecNumber>
    </recommendedName>
</protein>
<dbReference type="InterPro" id="IPR004046">
    <property type="entry name" value="GST_C"/>
</dbReference>
<comment type="catalytic activity">
    <reaction evidence="7">
        <text>RX + glutathione = an S-substituted glutathione + a halide anion + H(+)</text>
        <dbReference type="Rhea" id="RHEA:16437"/>
        <dbReference type="ChEBI" id="CHEBI:15378"/>
        <dbReference type="ChEBI" id="CHEBI:16042"/>
        <dbReference type="ChEBI" id="CHEBI:17792"/>
        <dbReference type="ChEBI" id="CHEBI:57925"/>
        <dbReference type="ChEBI" id="CHEBI:90779"/>
        <dbReference type="EC" id="2.5.1.18"/>
    </reaction>
</comment>
<dbReference type="Pfam" id="PF00043">
    <property type="entry name" value="GST_C"/>
    <property type="match status" value="1"/>
</dbReference>
<dbReference type="STRING" id="81985.R0IBM3"/>